<evidence type="ECO:0000256" key="5">
    <source>
        <dbReference type="ARBA" id="ARBA00023027"/>
    </source>
</evidence>
<dbReference type="InterPro" id="IPR006109">
    <property type="entry name" value="G3P_DH_NAD-dep_C"/>
</dbReference>
<keyword evidence="9" id="KW-0547">Nucleotide-binding</keyword>
<dbReference type="Proteomes" id="UP001589854">
    <property type="component" value="Unassembled WGS sequence"/>
</dbReference>
<evidence type="ECO:0000256" key="4">
    <source>
        <dbReference type="ARBA" id="ARBA00023002"/>
    </source>
</evidence>
<evidence type="ECO:0000313" key="15">
    <source>
        <dbReference type="Proteomes" id="UP001589854"/>
    </source>
</evidence>
<dbReference type="SUPFAM" id="SSF48179">
    <property type="entry name" value="6-phosphogluconate dehydrogenase C-terminal domain-like"/>
    <property type="match status" value="1"/>
</dbReference>
<feature type="binding site" evidence="9">
    <location>
        <position position="282"/>
    </location>
    <ligand>
        <name>NADPH</name>
        <dbReference type="ChEBI" id="CHEBI:57783"/>
    </ligand>
</feature>
<dbReference type="PRINTS" id="PR00077">
    <property type="entry name" value="GPDHDRGNASE"/>
</dbReference>
<feature type="binding site" evidence="9">
    <location>
        <position position="106"/>
    </location>
    <ligand>
        <name>NADPH</name>
        <dbReference type="ChEBI" id="CHEBI:57783"/>
    </ligand>
</feature>
<dbReference type="InterPro" id="IPR008927">
    <property type="entry name" value="6-PGluconate_DH-like_C_sf"/>
</dbReference>
<evidence type="ECO:0000256" key="9">
    <source>
        <dbReference type="HAMAP-Rule" id="MF_00394"/>
    </source>
</evidence>
<feature type="domain" description="Glycerol-3-phosphate dehydrogenase NAD-dependent N-terminal" evidence="12">
    <location>
        <begin position="3"/>
        <end position="161"/>
    </location>
</feature>
<evidence type="ECO:0000256" key="11">
    <source>
        <dbReference type="RuleBase" id="RU000439"/>
    </source>
</evidence>
<feature type="binding site" evidence="9">
    <location>
        <position position="141"/>
    </location>
    <ligand>
        <name>NADPH</name>
        <dbReference type="ChEBI" id="CHEBI:57783"/>
    </ligand>
</feature>
<dbReference type="Pfam" id="PF01210">
    <property type="entry name" value="NAD_Gly3P_dh_N"/>
    <property type="match status" value="1"/>
</dbReference>
<feature type="binding site" evidence="9">
    <location>
        <position position="106"/>
    </location>
    <ligand>
        <name>sn-glycerol 3-phosphate</name>
        <dbReference type="ChEBI" id="CHEBI:57597"/>
    </ligand>
</feature>
<comment type="catalytic activity">
    <reaction evidence="9">
        <text>sn-glycerol 3-phosphate + NAD(+) = dihydroxyacetone phosphate + NADH + H(+)</text>
        <dbReference type="Rhea" id="RHEA:11092"/>
        <dbReference type="ChEBI" id="CHEBI:15378"/>
        <dbReference type="ChEBI" id="CHEBI:57540"/>
        <dbReference type="ChEBI" id="CHEBI:57597"/>
        <dbReference type="ChEBI" id="CHEBI:57642"/>
        <dbReference type="ChEBI" id="CHEBI:57945"/>
        <dbReference type="EC" id="1.1.1.94"/>
    </reaction>
</comment>
<feature type="binding site" evidence="9">
    <location>
        <position position="33"/>
    </location>
    <ligand>
        <name>NADPH</name>
        <dbReference type="ChEBI" id="CHEBI:57783"/>
    </ligand>
</feature>
<dbReference type="Gene3D" id="1.10.1040.10">
    <property type="entry name" value="N-(1-d-carboxylethyl)-l-norvaline Dehydrogenase, domain 2"/>
    <property type="match status" value="1"/>
</dbReference>
<comment type="pathway">
    <text evidence="9">Membrane lipid metabolism; glycerophospholipid metabolism.</text>
</comment>
<keyword evidence="4 9" id="KW-0560">Oxidoreductase</keyword>
<keyword evidence="9" id="KW-0963">Cytoplasm</keyword>
<dbReference type="SUPFAM" id="SSF51735">
    <property type="entry name" value="NAD(P)-binding Rossmann-fold domains"/>
    <property type="match status" value="1"/>
</dbReference>
<comment type="catalytic activity">
    <reaction evidence="9 11">
        <text>sn-glycerol 3-phosphate + NADP(+) = dihydroxyacetone phosphate + NADPH + H(+)</text>
        <dbReference type="Rhea" id="RHEA:11096"/>
        <dbReference type="ChEBI" id="CHEBI:15378"/>
        <dbReference type="ChEBI" id="CHEBI:57597"/>
        <dbReference type="ChEBI" id="CHEBI:57642"/>
        <dbReference type="ChEBI" id="CHEBI:57783"/>
        <dbReference type="ChEBI" id="CHEBI:58349"/>
        <dbReference type="EC" id="1.1.1.94"/>
    </reaction>
</comment>
<dbReference type="RefSeq" id="WP_378932771.1">
    <property type="nucleotide sequence ID" value="NZ_JBHLVO010000005.1"/>
</dbReference>
<dbReference type="EC" id="1.1.1.94" evidence="9"/>
<evidence type="ECO:0000313" key="14">
    <source>
        <dbReference type="EMBL" id="MFC0271590.1"/>
    </source>
</evidence>
<gene>
    <name evidence="9" type="primary">gpsA</name>
    <name evidence="14" type="ORF">ACFFIX_08990</name>
</gene>
<dbReference type="InterPro" id="IPR006168">
    <property type="entry name" value="G3P_DH_NAD-dep"/>
</dbReference>
<dbReference type="Gene3D" id="3.40.50.720">
    <property type="entry name" value="NAD(P)-binding Rossmann-like Domain"/>
    <property type="match status" value="1"/>
</dbReference>
<evidence type="ECO:0000259" key="13">
    <source>
        <dbReference type="Pfam" id="PF07479"/>
    </source>
</evidence>
<dbReference type="GO" id="GO:0047952">
    <property type="term" value="F:glycerol-3-phosphate dehydrogenase [NAD(P)+] activity"/>
    <property type="evidence" value="ECO:0007669"/>
    <property type="project" value="UniProtKB-EC"/>
</dbReference>
<dbReference type="EMBL" id="JBHLVO010000005">
    <property type="protein sequence ID" value="MFC0271590.1"/>
    <property type="molecule type" value="Genomic_DNA"/>
</dbReference>
<feature type="binding site" evidence="9">
    <location>
        <position position="257"/>
    </location>
    <ligand>
        <name>sn-glycerol 3-phosphate</name>
        <dbReference type="ChEBI" id="CHEBI:57597"/>
    </ligand>
</feature>
<dbReference type="InterPro" id="IPR013328">
    <property type="entry name" value="6PGD_dom2"/>
</dbReference>
<feature type="binding site" evidence="9">
    <location>
        <position position="49"/>
    </location>
    <ligand>
        <name>NADPH</name>
        <dbReference type="ChEBI" id="CHEBI:57783"/>
    </ligand>
</feature>
<feature type="binding site" evidence="9">
    <location>
        <position position="32"/>
    </location>
    <ligand>
        <name>NADPH</name>
        <dbReference type="ChEBI" id="CHEBI:57783"/>
    </ligand>
</feature>
<feature type="binding site" evidence="9">
    <location>
        <position position="255"/>
    </location>
    <ligand>
        <name>sn-glycerol 3-phosphate</name>
        <dbReference type="ChEBI" id="CHEBI:57597"/>
    </ligand>
</feature>
<name>A0ABV6GD40_9BACI</name>
<organism evidence="14 15">
    <name type="scientific">Metabacillus herbersteinensis</name>
    <dbReference type="NCBI Taxonomy" id="283816"/>
    <lineage>
        <taxon>Bacteria</taxon>
        <taxon>Bacillati</taxon>
        <taxon>Bacillota</taxon>
        <taxon>Bacilli</taxon>
        <taxon>Bacillales</taxon>
        <taxon>Bacillaceae</taxon>
        <taxon>Metabacillus</taxon>
    </lineage>
</organism>
<keyword evidence="8 9" id="KW-1208">Phospholipid metabolism</keyword>
<feature type="binding site" evidence="9">
    <location>
        <position position="12"/>
    </location>
    <ligand>
        <name>NADPH</name>
        <dbReference type="ChEBI" id="CHEBI:57783"/>
    </ligand>
</feature>
<keyword evidence="7 9" id="KW-0594">Phospholipid biosynthesis</keyword>
<feature type="binding site" evidence="9">
    <location>
        <position position="192"/>
    </location>
    <ligand>
        <name>sn-glycerol 3-phosphate</name>
        <dbReference type="ChEBI" id="CHEBI:57597"/>
    </ligand>
</feature>
<comment type="similarity">
    <text evidence="1 9 10">Belongs to the NAD-dependent glycerol-3-phosphate dehydrogenase family.</text>
</comment>
<evidence type="ECO:0000256" key="2">
    <source>
        <dbReference type="ARBA" id="ARBA00022516"/>
    </source>
</evidence>
<dbReference type="PANTHER" id="PTHR11728:SF1">
    <property type="entry name" value="GLYCEROL-3-PHOSPHATE DEHYDROGENASE [NAD(+)] 2, CHLOROPLASTIC"/>
    <property type="match status" value="1"/>
</dbReference>
<dbReference type="PANTHER" id="PTHR11728">
    <property type="entry name" value="GLYCEROL-3-PHOSPHATE DEHYDROGENASE"/>
    <property type="match status" value="1"/>
</dbReference>
<comment type="subcellular location">
    <subcellularLocation>
        <location evidence="9">Cytoplasm</location>
    </subcellularLocation>
</comment>
<dbReference type="PROSITE" id="PS00957">
    <property type="entry name" value="NAD_G3PDH"/>
    <property type="match status" value="1"/>
</dbReference>
<feature type="binding site" evidence="9">
    <location>
        <position position="280"/>
    </location>
    <ligand>
        <name>NADPH</name>
        <dbReference type="ChEBI" id="CHEBI:57783"/>
    </ligand>
</feature>
<sequence>MEKIAVLGAGSWGTALAIVLADNGHQVRLWGHRPEQITEINHSHTNEKYLPGIELPTNIIGYSSIEESLEGTNTIVLAVPTKAIREVLNQVSAKLKHSITIVHVSKGIEPDSLLRISEIIELEMPGHMLEAVVVLSGPSHAEEVSRRHITTVTASSLNMEKAEYIQDLFINQHFRVYTNPDVIGVEIGGALKNIIALAAGISDGLGYGDNAKAALITRGLAEIARLGSKIGGNPLTFSGLTGIGDLIVTCTSIHSRNWRAGNLLGKGHKLEEVLENMGMVVEGVRTTKAAQQLSEKYGVKMPITEALYQVLFNGQSPKDAVDSLMTRGKTHEMEDLVNIMDNRSF</sequence>
<dbReference type="NCBIfam" id="NF000940">
    <property type="entry name" value="PRK00094.1-2"/>
    <property type="match status" value="1"/>
</dbReference>
<comment type="function">
    <text evidence="9">Catalyzes the reduction of the glycolytic intermediate dihydroxyacetone phosphate (DHAP) to sn-glycerol 3-phosphate (G3P), the key precursor for phospholipid synthesis.</text>
</comment>
<keyword evidence="3 9" id="KW-0521">NADP</keyword>
<dbReference type="Pfam" id="PF07479">
    <property type="entry name" value="NAD_Gly3P_dh_C"/>
    <property type="match status" value="1"/>
</dbReference>
<dbReference type="PIRSF" id="PIRSF000114">
    <property type="entry name" value="Glycerol-3-P_dh"/>
    <property type="match status" value="1"/>
</dbReference>
<keyword evidence="5 9" id="KW-0520">NAD</keyword>
<feature type="domain" description="Glycerol-3-phosphate dehydrogenase NAD-dependent C-terminal" evidence="13">
    <location>
        <begin position="181"/>
        <end position="321"/>
    </location>
</feature>
<dbReference type="InterPro" id="IPR011128">
    <property type="entry name" value="G3P_DH_NAD-dep_N"/>
</dbReference>
<feature type="binding site" evidence="9">
    <location>
        <position position="139"/>
    </location>
    <ligand>
        <name>sn-glycerol 3-phosphate</name>
        <dbReference type="ChEBI" id="CHEBI:57597"/>
    </ligand>
</feature>
<proteinExistence type="inferred from homology"/>
<dbReference type="InterPro" id="IPR036291">
    <property type="entry name" value="NAD(P)-bd_dom_sf"/>
</dbReference>
<evidence type="ECO:0000256" key="10">
    <source>
        <dbReference type="RuleBase" id="RU000437"/>
    </source>
</evidence>
<dbReference type="HAMAP" id="MF_00394">
    <property type="entry name" value="NAD_Glyc3P_dehydrog"/>
    <property type="match status" value="1"/>
</dbReference>
<feature type="binding site" evidence="9">
    <location>
        <position position="245"/>
    </location>
    <ligand>
        <name>sn-glycerol 3-phosphate</name>
        <dbReference type="ChEBI" id="CHEBI:57597"/>
    </ligand>
</feature>
<evidence type="ECO:0000256" key="7">
    <source>
        <dbReference type="ARBA" id="ARBA00023209"/>
    </source>
</evidence>
<feature type="binding site" evidence="9">
    <location>
        <position position="137"/>
    </location>
    <ligand>
        <name>sn-glycerol 3-phosphate</name>
        <dbReference type="ChEBI" id="CHEBI:57597"/>
    </ligand>
</feature>
<evidence type="ECO:0000256" key="1">
    <source>
        <dbReference type="ARBA" id="ARBA00011009"/>
    </source>
</evidence>
<evidence type="ECO:0000256" key="8">
    <source>
        <dbReference type="ARBA" id="ARBA00023264"/>
    </source>
</evidence>
<evidence type="ECO:0000259" key="12">
    <source>
        <dbReference type="Pfam" id="PF01210"/>
    </source>
</evidence>
<feature type="active site" description="Proton acceptor" evidence="9">
    <location>
        <position position="192"/>
    </location>
</feature>
<keyword evidence="2 9" id="KW-0444">Lipid biosynthesis</keyword>
<dbReference type="NCBIfam" id="NF000941">
    <property type="entry name" value="PRK00094.1-3"/>
    <property type="match status" value="1"/>
</dbReference>
<keyword evidence="6 9" id="KW-0443">Lipid metabolism</keyword>
<comment type="caution">
    <text evidence="14">The sequence shown here is derived from an EMBL/GenBank/DDBJ whole genome shotgun (WGS) entry which is preliminary data.</text>
</comment>
<feature type="binding site" evidence="9">
    <location>
        <position position="256"/>
    </location>
    <ligand>
        <name>NADPH</name>
        <dbReference type="ChEBI" id="CHEBI:57783"/>
    </ligand>
</feature>
<dbReference type="NCBIfam" id="NF000942">
    <property type="entry name" value="PRK00094.1-4"/>
    <property type="match status" value="1"/>
</dbReference>
<keyword evidence="15" id="KW-1185">Reference proteome</keyword>
<accession>A0ABV6GD40</accession>
<feature type="binding site" evidence="9">
    <location>
        <position position="256"/>
    </location>
    <ligand>
        <name>sn-glycerol 3-phosphate</name>
        <dbReference type="ChEBI" id="CHEBI:57597"/>
    </ligand>
</feature>
<evidence type="ECO:0000256" key="3">
    <source>
        <dbReference type="ARBA" id="ARBA00022857"/>
    </source>
</evidence>
<protein>
    <recommendedName>
        <fullName evidence="9">Glycerol-3-phosphate dehydrogenase [NAD(P)+]</fullName>
        <ecNumber evidence="9">1.1.1.94</ecNumber>
    </recommendedName>
    <alternativeName>
        <fullName evidence="9">NAD(P)(+)-dependent glycerol-3-phosphate dehydrogenase</fullName>
    </alternativeName>
    <alternativeName>
        <fullName evidence="9">NAD(P)H-dependent dihydroxyacetone-phosphate reductase</fullName>
    </alternativeName>
</protein>
<evidence type="ECO:0000256" key="6">
    <source>
        <dbReference type="ARBA" id="ARBA00023098"/>
    </source>
</evidence>
<reference evidence="14 15" key="1">
    <citation type="submission" date="2024-09" db="EMBL/GenBank/DDBJ databases">
        <authorList>
            <person name="Sun Q."/>
            <person name="Mori K."/>
        </authorList>
    </citation>
    <scope>NUCLEOTIDE SEQUENCE [LARGE SCALE GENOMIC DNA]</scope>
    <source>
        <strain evidence="14 15">CCM 7228</strain>
    </source>
</reference>
<feature type="binding site" evidence="9">
    <location>
        <position position="11"/>
    </location>
    <ligand>
        <name>NADPH</name>
        <dbReference type="ChEBI" id="CHEBI:57783"/>
    </ligand>
</feature>